<comment type="catalytic activity">
    <reaction evidence="1">
        <text>ATP + protein L-histidine = ADP + protein N-phospho-L-histidine.</text>
        <dbReference type="EC" id="2.7.13.3"/>
    </reaction>
</comment>
<dbReference type="Gene3D" id="3.30.450.20">
    <property type="entry name" value="PAS domain"/>
    <property type="match status" value="1"/>
</dbReference>
<sequence length="405" mass="46609">MGYFLEGLKTTLGVCSIPSPNGIYFDINQQLMADLHNFHNLYVLRQLVESFCQAYFLYHLKSKTFELLSSRCSQLVGLPIEQLEKSPASFLELIHPQDKEFIILQYQKLISGISQEEKLDKVEFRVIYPNQKRVLWLGLAAERIDVDGQAYIGGYLENITDHKEYLYNILKFNAKKNATLEILSHDLAAPFANIEGLGNLLEYQIAEGLIEDVHKTLSYIKDNAKRGSDMIRDFVDNEFLESSQVTLNKERIDIVLRIKVLMDNYKQQQHLAAKRFELIAPSKPIFLYLDEMKFMQAINNLISNSIKFTLDNGCIKLKVDERERTVLFTVEDDGVGIPSQVQPYVFDKFTKARRIGIRGEKSVGLGMSIIKNIVEWHGGIIWFESEENRGTRVFIEIPKEGLPDR</sequence>
<organism evidence="8 9">
    <name type="scientific">Pontibacter populi</name>
    <dbReference type="NCBI Taxonomy" id="890055"/>
    <lineage>
        <taxon>Bacteria</taxon>
        <taxon>Pseudomonadati</taxon>
        <taxon>Bacteroidota</taxon>
        <taxon>Cytophagia</taxon>
        <taxon>Cytophagales</taxon>
        <taxon>Hymenobacteraceae</taxon>
        <taxon>Pontibacter</taxon>
    </lineage>
</organism>
<dbReference type="CDD" id="cd00130">
    <property type="entry name" value="PAS"/>
    <property type="match status" value="1"/>
</dbReference>
<keyword evidence="9" id="KW-1185">Reference proteome</keyword>
<evidence type="ECO:0000256" key="1">
    <source>
        <dbReference type="ARBA" id="ARBA00000085"/>
    </source>
</evidence>
<dbReference type="Gene3D" id="1.10.287.130">
    <property type="match status" value="1"/>
</dbReference>
<dbReference type="RefSeq" id="WP_199109520.1">
    <property type="nucleotide sequence ID" value="NZ_JAHWXQ010000002.1"/>
</dbReference>
<evidence type="ECO:0000256" key="5">
    <source>
        <dbReference type="ARBA" id="ARBA00023012"/>
    </source>
</evidence>
<proteinExistence type="predicted"/>
<dbReference type="InterPro" id="IPR005467">
    <property type="entry name" value="His_kinase_dom"/>
</dbReference>
<feature type="domain" description="Histidine kinase" evidence="6">
    <location>
        <begin position="182"/>
        <end position="401"/>
    </location>
</feature>
<keyword evidence="3" id="KW-0808">Transferase</keyword>
<dbReference type="EMBL" id="JAHWXQ010000002">
    <property type="protein sequence ID" value="MBW3364988.1"/>
    <property type="molecule type" value="Genomic_DNA"/>
</dbReference>
<evidence type="ECO:0000259" key="7">
    <source>
        <dbReference type="PROSITE" id="PS50112"/>
    </source>
</evidence>
<dbReference type="SUPFAM" id="SSF55785">
    <property type="entry name" value="PYP-like sensor domain (PAS domain)"/>
    <property type="match status" value="1"/>
</dbReference>
<evidence type="ECO:0000256" key="2">
    <source>
        <dbReference type="ARBA" id="ARBA00012438"/>
    </source>
</evidence>
<dbReference type="InterPro" id="IPR004358">
    <property type="entry name" value="Sig_transdc_His_kin-like_C"/>
</dbReference>
<dbReference type="EC" id="2.7.13.3" evidence="2"/>
<keyword evidence="4 8" id="KW-0418">Kinase</keyword>
<comment type="caution">
    <text evidence="8">The sequence shown here is derived from an EMBL/GenBank/DDBJ whole genome shotgun (WGS) entry which is preliminary data.</text>
</comment>
<dbReference type="InterPro" id="IPR035965">
    <property type="entry name" value="PAS-like_dom_sf"/>
</dbReference>
<dbReference type="PROSITE" id="PS50112">
    <property type="entry name" value="PAS"/>
    <property type="match status" value="1"/>
</dbReference>
<dbReference type="CDD" id="cd00075">
    <property type="entry name" value="HATPase"/>
    <property type="match status" value="1"/>
</dbReference>
<evidence type="ECO:0000313" key="8">
    <source>
        <dbReference type="EMBL" id="MBW3364988.1"/>
    </source>
</evidence>
<dbReference type="InterPro" id="IPR003594">
    <property type="entry name" value="HATPase_dom"/>
</dbReference>
<dbReference type="Pfam" id="PF02518">
    <property type="entry name" value="HATPase_c"/>
    <property type="match status" value="1"/>
</dbReference>
<evidence type="ECO:0000313" key="9">
    <source>
        <dbReference type="Proteomes" id="UP000774935"/>
    </source>
</evidence>
<dbReference type="InterPro" id="IPR050736">
    <property type="entry name" value="Sensor_HK_Regulatory"/>
</dbReference>
<dbReference type="SMART" id="SM00387">
    <property type="entry name" value="HATPase_c"/>
    <property type="match status" value="1"/>
</dbReference>
<dbReference type="InterPro" id="IPR036890">
    <property type="entry name" value="HATPase_C_sf"/>
</dbReference>
<gene>
    <name evidence="8" type="ORF">KYK27_08035</name>
</gene>
<dbReference type="SUPFAM" id="SSF47384">
    <property type="entry name" value="Homodimeric domain of signal transducing histidine kinase"/>
    <property type="match status" value="1"/>
</dbReference>
<protein>
    <recommendedName>
        <fullName evidence="2">histidine kinase</fullName>
        <ecNumber evidence="2">2.7.13.3</ecNumber>
    </recommendedName>
</protein>
<evidence type="ECO:0000259" key="6">
    <source>
        <dbReference type="PROSITE" id="PS50109"/>
    </source>
</evidence>
<dbReference type="InterPro" id="IPR036097">
    <property type="entry name" value="HisK_dim/P_sf"/>
</dbReference>
<dbReference type="PROSITE" id="PS50109">
    <property type="entry name" value="HIS_KIN"/>
    <property type="match status" value="1"/>
</dbReference>
<dbReference type="PANTHER" id="PTHR43711:SF1">
    <property type="entry name" value="HISTIDINE KINASE 1"/>
    <property type="match status" value="1"/>
</dbReference>
<keyword evidence="5" id="KW-0902">Two-component regulatory system</keyword>
<dbReference type="SUPFAM" id="SSF55874">
    <property type="entry name" value="ATPase domain of HSP90 chaperone/DNA topoisomerase II/histidine kinase"/>
    <property type="match status" value="1"/>
</dbReference>
<evidence type="ECO:0000256" key="4">
    <source>
        <dbReference type="ARBA" id="ARBA00022777"/>
    </source>
</evidence>
<dbReference type="PANTHER" id="PTHR43711">
    <property type="entry name" value="TWO-COMPONENT HISTIDINE KINASE"/>
    <property type="match status" value="1"/>
</dbReference>
<dbReference type="Gene3D" id="3.30.565.10">
    <property type="entry name" value="Histidine kinase-like ATPase, C-terminal domain"/>
    <property type="match status" value="1"/>
</dbReference>
<dbReference type="Proteomes" id="UP000774935">
    <property type="component" value="Unassembled WGS sequence"/>
</dbReference>
<feature type="domain" description="PAS" evidence="7">
    <location>
        <begin position="40"/>
        <end position="113"/>
    </location>
</feature>
<evidence type="ECO:0000256" key="3">
    <source>
        <dbReference type="ARBA" id="ARBA00022679"/>
    </source>
</evidence>
<dbReference type="GO" id="GO:0016301">
    <property type="term" value="F:kinase activity"/>
    <property type="evidence" value="ECO:0007669"/>
    <property type="project" value="UniProtKB-KW"/>
</dbReference>
<name>A0ABS6XAH0_9BACT</name>
<dbReference type="PRINTS" id="PR00344">
    <property type="entry name" value="BCTRLSENSOR"/>
</dbReference>
<accession>A0ABS6XAH0</accession>
<dbReference type="InterPro" id="IPR000014">
    <property type="entry name" value="PAS"/>
</dbReference>
<reference evidence="8 9" key="1">
    <citation type="submission" date="2021-07" db="EMBL/GenBank/DDBJ databases">
        <authorList>
            <person name="Kim M.K."/>
        </authorList>
    </citation>
    <scope>NUCLEOTIDE SEQUENCE [LARGE SCALE GENOMIC DNA]</scope>
    <source>
        <strain evidence="8 9">HLY7-15</strain>
    </source>
</reference>